<feature type="binding site" evidence="14">
    <location>
        <begin position="244"/>
        <end position="245"/>
    </location>
    <ligand>
        <name>FMN</name>
        <dbReference type="ChEBI" id="CHEBI:58210"/>
    </ligand>
</feature>
<dbReference type="RefSeq" id="WP_184652215.1">
    <property type="nucleotide sequence ID" value="NZ_JACHFR010000002.1"/>
</dbReference>
<evidence type="ECO:0000256" key="6">
    <source>
        <dbReference type="ARBA" id="ARBA00022694"/>
    </source>
</evidence>
<evidence type="ECO:0000256" key="8">
    <source>
        <dbReference type="ARBA" id="ARBA00022884"/>
    </source>
</evidence>
<evidence type="ECO:0000256" key="7">
    <source>
        <dbReference type="ARBA" id="ARBA00022857"/>
    </source>
</evidence>
<organism evidence="16 17">
    <name type="scientific">Treponema rectale</name>
    <dbReference type="NCBI Taxonomy" id="744512"/>
    <lineage>
        <taxon>Bacteria</taxon>
        <taxon>Pseudomonadati</taxon>
        <taxon>Spirochaetota</taxon>
        <taxon>Spirochaetia</taxon>
        <taxon>Spirochaetales</taxon>
        <taxon>Treponemataceae</taxon>
        <taxon>Treponema</taxon>
    </lineage>
</organism>
<sequence length="337" mass="36993">MALYHPVKIGGVELEGNIFLAPIAGYSDRAFRTLCVEYGAAFCTTEMVSAEALTRGSDKTESLMRRSPAEKKYSVQIFGGNADVMFRGTKLVLEKTDCDTIDINGGCPVPKIIKSGAGSMLTKEPDRLYSIVKSVKDSCAEYGAEHPERGNVPVTIKIRSGWDSSHITWKECAEAALSAGADAITIHARTKAQGYAGHSDWNIQRQLVEFVNGRIPVFGSGDANTPETARQMLEETGVDGVMFARGAMGDPFLFKRTVDYLTTGEYVQESVQERIRAGFRELELNIEDFGEKSACLQMRKKFCAYSSGIQGGAKLRRQIVEAQTAAEYKQIFADYLS</sequence>
<dbReference type="Pfam" id="PF01207">
    <property type="entry name" value="Dus"/>
    <property type="match status" value="1"/>
</dbReference>
<comment type="similarity">
    <text evidence="12">Belongs to the dus family.</text>
</comment>
<evidence type="ECO:0000256" key="11">
    <source>
        <dbReference type="ARBA" id="ARBA00048802"/>
    </source>
</evidence>
<feature type="active site" description="Proton donor" evidence="13">
    <location>
        <position position="107"/>
    </location>
</feature>
<keyword evidence="7" id="KW-0521">NADP</keyword>
<keyword evidence="5 12" id="KW-0288">FMN</keyword>
<gene>
    <name evidence="16" type="ORF">HNP77_001143</name>
</gene>
<keyword evidence="17" id="KW-1185">Reference proteome</keyword>
<keyword evidence="9 12" id="KW-0560">Oxidoreductase</keyword>
<feature type="binding site" evidence="14">
    <location>
        <position position="187"/>
    </location>
    <ligand>
        <name>FMN</name>
        <dbReference type="ChEBI" id="CHEBI:58210"/>
    </ligand>
</feature>
<accession>A0A840SD52</accession>
<keyword evidence="3" id="KW-0820">tRNA-binding</keyword>
<keyword evidence="14" id="KW-0547">Nucleotide-binding</keyword>
<dbReference type="Proteomes" id="UP000578697">
    <property type="component" value="Unassembled WGS sequence"/>
</dbReference>
<dbReference type="InterPro" id="IPR024036">
    <property type="entry name" value="tRNA-dHydroUridine_Synthase_C"/>
</dbReference>
<dbReference type="InterPro" id="IPR004652">
    <property type="entry name" value="DusB-like"/>
</dbReference>
<evidence type="ECO:0000256" key="3">
    <source>
        <dbReference type="ARBA" id="ARBA00022555"/>
    </source>
</evidence>
<dbReference type="GO" id="GO:0017150">
    <property type="term" value="F:tRNA dihydrouridine synthase activity"/>
    <property type="evidence" value="ECO:0007669"/>
    <property type="project" value="InterPro"/>
</dbReference>
<dbReference type="EMBL" id="JACHFR010000002">
    <property type="protein sequence ID" value="MBB5218774.1"/>
    <property type="molecule type" value="Genomic_DNA"/>
</dbReference>
<dbReference type="GO" id="GO:0050660">
    <property type="term" value="F:flavin adenine dinucleotide binding"/>
    <property type="evidence" value="ECO:0007669"/>
    <property type="project" value="InterPro"/>
</dbReference>
<dbReference type="InterPro" id="IPR013785">
    <property type="entry name" value="Aldolase_TIM"/>
</dbReference>
<evidence type="ECO:0000256" key="13">
    <source>
        <dbReference type="PIRSR" id="PIRSR006621-1"/>
    </source>
</evidence>
<dbReference type="Gene3D" id="3.20.20.70">
    <property type="entry name" value="Aldolase class I"/>
    <property type="match status" value="1"/>
</dbReference>
<evidence type="ECO:0000256" key="1">
    <source>
        <dbReference type="ARBA" id="ARBA00001917"/>
    </source>
</evidence>
<comment type="catalytic activity">
    <reaction evidence="11">
        <text>a 5,6-dihydrouridine in tRNA + NAD(+) = a uridine in tRNA + NADH + H(+)</text>
        <dbReference type="Rhea" id="RHEA:54452"/>
        <dbReference type="Rhea" id="RHEA-COMP:13339"/>
        <dbReference type="Rhea" id="RHEA-COMP:13887"/>
        <dbReference type="ChEBI" id="CHEBI:15378"/>
        <dbReference type="ChEBI" id="CHEBI:57540"/>
        <dbReference type="ChEBI" id="CHEBI:57945"/>
        <dbReference type="ChEBI" id="CHEBI:65315"/>
        <dbReference type="ChEBI" id="CHEBI:74443"/>
    </reaction>
</comment>
<name>A0A840SD52_9SPIR</name>
<dbReference type="SUPFAM" id="SSF51395">
    <property type="entry name" value="FMN-linked oxidoreductases"/>
    <property type="match status" value="1"/>
</dbReference>
<keyword evidence="4 12" id="KW-0285">Flavoprotein</keyword>
<evidence type="ECO:0000256" key="14">
    <source>
        <dbReference type="PIRSR" id="PIRSR006621-2"/>
    </source>
</evidence>
<evidence type="ECO:0000256" key="4">
    <source>
        <dbReference type="ARBA" id="ARBA00022630"/>
    </source>
</evidence>
<feature type="binding site" evidence="14">
    <location>
        <position position="76"/>
    </location>
    <ligand>
        <name>FMN</name>
        <dbReference type="ChEBI" id="CHEBI:58210"/>
    </ligand>
</feature>
<comment type="cofactor">
    <cofactor evidence="1 12 14">
        <name>FMN</name>
        <dbReference type="ChEBI" id="CHEBI:58210"/>
    </cofactor>
</comment>
<evidence type="ECO:0000256" key="9">
    <source>
        <dbReference type="ARBA" id="ARBA00023002"/>
    </source>
</evidence>
<dbReference type="InterPro" id="IPR035587">
    <property type="entry name" value="DUS-like_FMN-bd"/>
</dbReference>
<evidence type="ECO:0000259" key="15">
    <source>
        <dbReference type="Pfam" id="PF01207"/>
    </source>
</evidence>
<dbReference type="PANTHER" id="PTHR45846">
    <property type="entry name" value="TRNA-DIHYDROURIDINE(47) SYNTHASE [NAD(P)(+)]-LIKE"/>
    <property type="match status" value="1"/>
</dbReference>
<evidence type="ECO:0000256" key="2">
    <source>
        <dbReference type="ARBA" id="ARBA00002790"/>
    </source>
</evidence>
<feature type="binding site" evidence="14">
    <location>
        <position position="157"/>
    </location>
    <ligand>
        <name>FMN</name>
        <dbReference type="ChEBI" id="CHEBI:58210"/>
    </ligand>
</feature>
<comment type="caution">
    <text evidence="16">The sequence shown here is derived from an EMBL/GenBank/DDBJ whole genome shotgun (WGS) entry which is preliminary data.</text>
</comment>
<proteinExistence type="inferred from homology"/>
<dbReference type="PROSITE" id="PS01136">
    <property type="entry name" value="UPF0034"/>
    <property type="match status" value="1"/>
</dbReference>
<dbReference type="InterPro" id="IPR018517">
    <property type="entry name" value="tRNA_hU_synthase_CS"/>
</dbReference>
<reference evidence="16 17" key="1">
    <citation type="submission" date="2020-08" db="EMBL/GenBank/DDBJ databases">
        <title>Genomic Encyclopedia of Type Strains, Phase IV (KMG-IV): sequencing the most valuable type-strain genomes for metagenomic binning, comparative biology and taxonomic classification.</title>
        <authorList>
            <person name="Goeker M."/>
        </authorList>
    </citation>
    <scope>NUCLEOTIDE SEQUENCE [LARGE SCALE GENOMIC DNA]</scope>
    <source>
        <strain evidence="16 17">DSM 103679</strain>
    </source>
</reference>
<dbReference type="NCBIfam" id="TIGR00737">
    <property type="entry name" value="nifR3_yhdG"/>
    <property type="match status" value="1"/>
</dbReference>
<dbReference type="AlphaFoldDB" id="A0A840SD52"/>
<keyword evidence="8" id="KW-0694">RNA-binding</keyword>
<dbReference type="InterPro" id="IPR001269">
    <property type="entry name" value="DUS_fam"/>
</dbReference>
<evidence type="ECO:0000313" key="17">
    <source>
        <dbReference type="Proteomes" id="UP000578697"/>
    </source>
</evidence>
<evidence type="ECO:0000313" key="16">
    <source>
        <dbReference type="EMBL" id="MBB5218774.1"/>
    </source>
</evidence>
<evidence type="ECO:0000256" key="10">
    <source>
        <dbReference type="ARBA" id="ARBA00048205"/>
    </source>
</evidence>
<dbReference type="GO" id="GO:0000049">
    <property type="term" value="F:tRNA binding"/>
    <property type="evidence" value="ECO:0007669"/>
    <property type="project" value="UniProtKB-KW"/>
</dbReference>
<dbReference type="Gene3D" id="1.10.1200.80">
    <property type="entry name" value="Putative flavin oxidoreducatase, domain 2"/>
    <property type="match status" value="1"/>
</dbReference>
<dbReference type="PIRSF" id="PIRSF006621">
    <property type="entry name" value="Dus"/>
    <property type="match status" value="1"/>
</dbReference>
<comment type="catalytic activity">
    <reaction evidence="10">
        <text>a 5,6-dihydrouridine in tRNA + NADP(+) = a uridine in tRNA + NADPH + H(+)</text>
        <dbReference type="Rhea" id="RHEA:23624"/>
        <dbReference type="Rhea" id="RHEA-COMP:13339"/>
        <dbReference type="Rhea" id="RHEA-COMP:13887"/>
        <dbReference type="ChEBI" id="CHEBI:15378"/>
        <dbReference type="ChEBI" id="CHEBI:57783"/>
        <dbReference type="ChEBI" id="CHEBI:58349"/>
        <dbReference type="ChEBI" id="CHEBI:65315"/>
        <dbReference type="ChEBI" id="CHEBI:74443"/>
    </reaction>
</comment>
<feature type="domain" description="DUS-like FMN-binding" evidence="15">
    <location>
        <begin position="20"/>
        <end position="330"/>
    </location>
</feature>
<keyword evidence="6 12" id="KW-0819">tRNA processing</keyword>
<dbReference type="EC" id="1.3.1.-" evidence="12"/>
<evidence type="ECO:0000256" key="5">
    <source>
        <dbReference type="ARBA" id="ARBA00022643"/>
    </source>
</evidence>
<protein>
    <recommendedName>
        <fullName evidence="12">tRNA-dihydrouridine synthase</fullName>
        <ecNumber evidence="12">1.3.1.-</ecNumber>
    </recommendedName>
</protein>
<dbReference type="CDD" id="cd02801">
    <property type="entry name" value="DUS_like_FMN"/>
    <property type="match status" value="1"/>
</dbReference>
<dbReference type="PANTHER" id="PTHR45846:SF1">
    <property type="entry name" value="TRNA-DIHYDROURIDINE(47) SYNTHASE [NAD(P)(+)]-LIKE"/>
    <property type="match status" value="1"/>
</dbReference>
<comment type="function">
    <text evidence="2 12">Catalyzes the synthesis of 5,6-dihydrouridine (D), a modified base found in the D-loop of most tRNAs, via the reduction of the C5-C6 double bond in target uridines.</text>
</comment>
<evidence type="ECO:0000256" key="12">
    <source>
        <dbReference type="PIRNR" id="PIRNR006621"/>
    </source>
</evidence>